<evidence type="ECO:0000313" key="8">
    <source>
        <dbReference type="RefSeq" id="XP_023382731.1"/>
    </source>
</evidence>
<dbReference type="GeneID" id="111735439"/>
<proteinExistence type="predicted"/>
<dbReference type="PROSITE" id="PS50923">
    <property type="entry name" value="SUSHI"/>
    <property type="match status" value="2"/>
</dbReference>
<dbReference type="OrthoDB" id="10051774at2759"/>
<evidence type="ECO:0000256" key="5">
    <source>
        <dbReference type="SAM" id="MobiDB-lite"/>
    </source>
</evidence>
<dbReference type="Pfam" id="PF00084">
    <property type="entry name" value="Sushi"/>
    <property type="match status" value="3"/>
</dbReference>
<keyword evidence="2" id="KW-0732">Signal</keyword>
<feature type="domain" description="Sushi" evidence="6">
    <location>
        <begin position="46"/>
        <end position="114"/>
    </location>
</feature>
<evidence type="ECO:0000256" key="1">
    <source>
        <dbReference type="ARBA" id="ARBA00022659"/>
    </source>
</evidence>
<organism evidence="7 8">
    <name type="scientific">Pteropus vampyrus</name>
    <name type="common">Large flying fox</name>
    <dbReference type="NCBI Taxonomy" id="132908"/>
    <lineage>
        <taxon>Eukaryota</taxon>
        <taxon>Metazoa</taxon>
        <taxon>Chordata</taxon>
        <taxon>Craniata</taxon>
        <taxon>Vertebrata</taxon>
        <taxon>Euteleostomi</taxon>
        <taxon>Mammalia</taxon>
        <taxon>Eutheria</taxon>
        <taxon>Laurasiatheria</taxon>
        <taxon>Chiroptera</taxon>
        <taxon>Yinpterochiroptera</taxon>
        <taxon>Pteropodoidea</taxon>
        <taxon>Pteropodidae</taxon>
        <taxon>Pteropodinae</taxon>
        <taxon>Pteropus</taxon>
    </lineage>
</organism>
<evidence type="ECO:0000313" key="7">
    <source>
        <dbReference type="Proteomes" id="UP000515202"/>
    </source>
</evidence>
<dbReference type="InterPro" id="IPR035976">
    <property type="entry name" value="Sushi/SCR/CCP_sf"/>
</dbReference>
<dbReference type="CDD" id="cd00033">
    <property type="entry name" value="CCP"/>
    <property type="match status" value="2"/>
</dbReference>
<dbReference type="RefSeq" id="XP_023382731.1">
    <property type="nucleotide sequence ID" value="XM_023526963.1"/>
</dbReference>
<dbReference type="Proteomes" id="UP000515202">
    <property type="component" value="Unplaced"/>
</dbReference>
<dbReference type="FunFam" id="2.10.70.10:FF:000026">
    <property type="entry name" value="Complement inhibitory factor H"/>
    <property type="match status" value="1"/>
</dbReference>
<dbReference type="AlphaFoldDB" id="A0A6P6C5S8"/>
<dbReference type="GO" id="GO:0001851">
    <property type="term" value="F:complement component C3b binding"/>
    <property type="evidence" value="ECO:0007669"/>
    <property type="project" value="TreeGrafter"/>
</dbReference>
<feature type="region of interest" description="Disordered" evidence="5">
    <location>
        <begin position="56"/>
        <end position="77"/>
    </location>
</feature>
<reference evidence="8" key="1">
    <citation type="submission" date="2025-08" db="UniProtKB">
        <authorList>
            <consortium name="RefSeq"/>
        </authorList>
    </citation>
    <scope>IDENTIFICATION</scope>
    <source>
        <tissue evidence="8">Kidney</tissue>
    </source>
</reference>
<feature type="domain" description="Sushi" evidence="6">
    <location>
        <begin position="1"/>
        <end position="44"/>
    </location>
</feature>
<keyword evidence="7" id="KW-1185">Reference proteome</keyword>
<dbReference type="PANTHER" id="PTHR45785:SF7">
    <property type="entry name" value="COMPLEMENT FACTOR H"/>
    <property type="match status" value="1"/>
</dbReference>
<dbReference type="GO" id="GO:0005615">
    <property type="term" value="C:extracellular space"/>
    <property type="evidence" value="ECO:0007669"/>
    <property type="project" value="TreeGrafter"/>
</dbReference>
<dbReference type="SUPFAM" id="SSF57535">
    <property type="entry name" value="Complement control module/SCR domain"/>
    <property type="match status" value="3"/>
</dbReference>
<dbReference type="SMART" id="SM00032">
    <property type="entry name" value="CCP"/>
    <property type="match status" value="2"/>
</dbReference>
<dbReference type="InterPro" id="IPR051503">
    <property type="entry name" value="ComplSys_Reg/VirEntry_Med"/>
</dbReference>
<gene>
    <name evidence="8" type="primary">LOC111735439</name>
</gene>
<keyword evidence="3" id="KW-1015">Disulfide bond</keyword>
<keyword evidence="1 4" id="KW-0768">Sushi</keyword>
<dbReference type="GO" id="GO:0006956">
    <property type="term" value="P:complement activation"/>
    <property type="evidence" value="ECO:0007669"/>
    <property type="project" value="TreeGrafter"/>
</dbReference>
<accession>A0A6P6C5S8</accession>
<dbReference type="Gene3D" id="2.10.70.10">
    <property type="entry name" value="Complement Module, domain 1"/>
    <property type="match status" value="3"/>
</dbReference>
<dbReference type="KEGG" id="pvp:111735439"/>
<comment type="caution">
    <text evidence="4">Lacks conserved residue(s) required for the propagation of feature annotation.</text>
</comment>
<evidence type="ECO:0000256" key="4">
    <source>
        <dbReference type="PROSITE-ProRule" id="PRU00302"/>
    </source>
</evidence>
<evidence type="ECO:0000256" key="2">
    <source>
        <dbReference type="ARBA" id="ARBA00022729"/>
    </source>
</evidence>
<protein>
    <submittedName>
        <fullName evidence="8">Complement factor H-like</fullName>
    </submittedName>
</protein>
<dbReference type="InterPro" id="IPR000436">
    <property type="entry name" value="Sushi_SCR_CCP_dom"/>
</dbReference>
<evidence type="ECO:0000256" key="3">
    <source>
        <dbReference type="ARBA" id="ARBA00023157"/>
    </source>
</evidence>
<name>A0A6P6C5S8_PTEVA</name>
<evidence type="ECO:0000259" key="6">
    <source>
        <dbReference type="PROSITE" id="PS50923"/>
    </source>
</evidence>
<dbReference type="PANTHER" id="PTHR45785">
    <property type="entry name" value="COMPLEMENT FACTOR H-RELATED"/>
    <property type="match status" value="1"/>
</dbReference>
<sequence length="161" mass="17668">MTTTVNYQDGDKISILCQENALIRGGEEIVCKNGTWQSVPRCVEKYPCSQPPHIEHGTVNVSRSSEERKGTSEPKPYAHGTKLSYICEDGFRLSEEDGITCNMGKWSSPPQCVGLPCGPPPSISNGSVPNHISSYEFGEVAEYRCFTGFEMEGPASLYLII</sequence>